<comment type="caution">
    <text evidence="1">The sequence shown here is derived from an EMBL/GenBank/DDBJ whole genome shotgun (WGS) entry which is preliminary data.</text>
</comment>
<sequence length="68" mass="7936">DAVEKKYPTEIKRRRRALQTNPRIHYFLQMFQQYGEMLTQQIPVSEGLQKAIQNSICFGVMMALVCMG</sequence>
<evidence type="ECO:0000313" key="2">
    <source>
        <dbReference type="Proteomes" id="UP001529510"/>
    </source>
</evidence>
<feature type="non-terminal residue" evidence="1">
    <location>
        <position position="68"/>
    </location>
</feature>
<name>A0ABD0MVE2_CIRMR</name>
<reference evidence="1 2" key="1">
    <citation type="submission" date="2024-05" db="EMBL/GenBank/DDBJ databases">
        <title>Genome sequencing and assembly of Indian major carp, Cirrhinus mrigala (Hamilton, 1822).</title>
        <authorList>
            <person name="Mohindra V."/>
            <person name="Chowdhury L.M."/>
            <person name="Lal K."/>
            <person name="Jena J.K."/>
        </authorList>
    </citation>
    <scope>NUCLEOTIDE SEQUENCE [LARGE SCALE GENOMIC DNA]</scope>
    <source>
        <strain evidence="1">CM1030</strain>
        <tissue evidence="1">Blood</tissue>
    </source>
</reference>
<dbReference type="Proteomes" id="UP001529510">
    <property type="component" value="Unassembled WGS sequence"/>
</dbReference>
<protein>
    <submittedName>
        <fullName evidence="1">Uncharacterized protein</fullName>
    </submittedName>
</protein>
<feature type="non-terminal residue" evidence="1">
    <location>
        <position position="1"/>
    </location>
</feature>
<keyword evidence="2" id="KW-1185">Reference proteome</keyword>
<organism evidence="1 2">
    <name type="scientific">Cirrhinus mrigala</name>
    <name type="common">Mrigala</name>
    <dbReference type="NCBI Taxonomy" id="683832"/>
    <lineage>
        <taxon>Eukaryota</taxon>
        <taxon>Metazoa</taxon>
        <taxon>Chordata</taxon>
        <taxon>Craniata</taxon>
        <taxon>Vertebrata</taxon>
        <taxon>Euteleostomi</taxon>
        <taxon>Actinopterygii</taxon>
        <taxon>Neopterygii</taxon>
        <taxon>Teleostei</taxon>
        <taxon>Ostariophysi</taxon>
        <taxon>Cypriniformes</taxon>
        <taxon>Cyprinidae</taxon>
        <taxon>Labeoninae</taxon>
        <taxon>Labeonini</taxon>
        <taxon>Cirrhinus</taxon>
    </lineage>
</organism>
<gene>
    <name evidence="1" type="ORF">M9458_050731</name>
</gene>
<accession>A0ABD0MVE2</accession>
<evidence type="ECO:0000313" key="1">
    <source>
        <dbReference type="EMBL" id="KAL0153974.1"/>
    </source>
</evidence>
<dbReference type="EMBL" id="JAMKFB020000059">
    <property type="protein sequence ID" value="KAL0153974.1"/>
    <property type="molecule type" value="Genomic_DNA"/>
</dbReference>
<dbReference type="AlphaFoldDB" id="A0ABD0MVE2"/>
<proteinExistence type="predicted"/>